<evidence type="ECO:0000313" key="9">
    <source>
        <dbReference type="EMBL" id="RLC37482.1"/>
    </source>
</evidence>
<dbReference type="InterPro" id="IPR051673">
    <property type="entry name" value="SSDNA_exonuclease_RecJ"/>
</dbReference>
<dbReference type="InterPro" id="IPR003156">
    <property type="entry name" value="DHHA1_dom"/>
</dbReference>
<keyword evidence="3" id="KW-0540">Nuclease</keyword>
<dbReference type="GO" id="GO:0006310">
    <property type="term" value="P:DNA recombination"/>
    <property type="evidence" value="ECO:0007669"/>
    <property type="project" value="InterPro"/>
</dbReference>
<dbReference type="Pfam" id="PF01368">
    <property type="entry name" value="DHH"/>
    <property type="match status" value="1"/>
</dbReference>
<evidence type="ECO:0000256" key="3">
    <source>
        <dbReference type="ARBA" id="ARBA00022722"/>
    </source>
</evidence>
<dbReference type="NCBIfam" id="TIGR00644">
    <property type="entry name" value="recJ"/>
    <property type="match status" value="1"/>
</dbReference>
<dbReference type="Gene3D" id="3.90.1640.30">
    <property type="match status" value="1"/>
</dbReference>
<feature type="domain" description="RecJ OB" evidence="8">
    <location>
        <begin position="458"/>
        <end position="551"/>
    </location>
</feature>
<keyword evidence="4" id="KW-0378">Hydrolase</keyword>
<keyword evidence="5 9" id="KW-0269">Exonuclease</keyword>
<evidence type="ECO:0000256" key="5">
    <source>
        <dbReference type="ARBA" id="ARBA00022839"/>
    </source>
</evidence>
<sequence>MVITAGVKSEVRFNVADIQQDIPVSLRGFDFITAQLLLQRGIRTKEAADKFLSPKLEDLGNPSLFKDLDKAVARIKRAIAKKEHITVYGDYDVDGITSATILISVLKTLKAIVNVYLPERLKEGYGLNKKAIKKLREKGTDLLITVDNGTTNIDEIAYANKLGMDVIVVDHHQIGNKLPLAYALINPHRPDDGYPDKNLAAVGIVYHLVRRLIGDGAAVKYLDLVALGTVADVVPLIGDNRIFTVFGLKKLNKTERIGLKALIDVASLKGKALGAYHIGFQLGPRINAAGRIDHAAKAFALLNETDEARAYDVAHDLNSLNTKRQKMTEQILESALVHAGEWDNKKIIIVGDEGWSIGVAGIVAGRLTEKYSKPSMVFEYQKDICRGSARSVDGVHLIELLNNVDEYIQGYGGHAKAAGVTIKRAKFEDFKKALEQYALTTIHPDLLRPSVNISLLIEPNLADSRLFEIISRLAPFGFGNPTPVFGMKKVKLESYDAVGNAASIIRMIFSKGEQRVQITGFDRNGELILSLQEGSEFDVAFTISGSEWSSTRDSLRFGGKPRKFIDRKLVQLRQSV</sequence>
<dbReference type="Pfam" id="PF02272">
    <property type="entry name" value="DHHA1"/>
    <property type="match status" value="1"/>
</dbReference>
<dbReference type="AlphaFoldDB" id="A0A420ZD76"/>
<evidence type="ECO:0000256" key="2">
    <source>
        <dbReference type="ARBA" id="ARBA00019841"/>
    </source>
</evidence>
<dbReference type="EMBL" id="QMNG01000004">
    <property type="protein sequence ID" value="RLC37482.1"/>
    <property type="molecule type" value="Genomic_DNA"/>
</dbReference>
<dbReference type="PANTHER" id="PTHR30255">
    <property type="entry name" value="SINGLE-STRANDED-DNA-SPECIFIC EXONUCLEASE RECJ"/>
    <property type="match status" value="1"/>
</dbReference>
<evidence type="ECO:0000256" key="4">
    <source>
        <dbReference type="ARBA" id="ARBA00022801"/>
    </source>
</evidence>
<dbReference type="Proteomes" id="UP000281261">
    <property type="component" value="Unassembled WGS sequence"/>
</dbReference>
<protein>
    <recommendedName>
        <fullName evidence="2">Single-stranded-DNA-specific exonuclease RecJ</fullName>
    </recommendedName>
</protein>
<gene>
    <name evidence="9" type="primary">recJ</name>
    <name evidence="9" type="ORF">DRH29_02025</name>
</gene>
<evidence type="ECO:0000259" key="8">
    <source>
        <dbReference type="Pfam" id="PF17768"/>
    </source>
</evidence>
<dbReference type="GO" id="GO:0006281">
    <property type="term" value="P:DNA repair"/>
    <property type="evidence" value="ECO:0007669"/>
    <property type="project" value="InterPro"/>
</dbReference>
<dbReference type="InterPro" id="IPR041122">
    <property type="entry name" value="RecJ_OB"/>
</dbReference>
<dbReference type="SUPFAM" id="SSF64182">
    <property type="entry name" value="DHH phosphoesterases"/>
    <property type="match status" value="1"/>
</dbReference>
<comment type="caution">
    <text evidence="9">The sequence shown here is derived from an EMBL/GenBank/DDBJ whole genome shotgun (WGS) entry which is preliminary data.</text>
</comment>
<dbReference type="PANTHER" id="PTHR30255:SF2">
    <property type="entry name" value="SINGLE-STRANDED-DNA-SPECIFIC EXONUCLEASE RECJ"/>
    <property type="match status" value="1"/>
</dbReference>
<evidence type="ECO:0000259" key="6">
    <source>
        <dbReference type="Pfam" id="PF01368"/>
    </source>
</evidence>
<name>A0A420ZD76_UNCK3</name>
<reference evidence="9 10" key="1">
    <citation type="submission" date="2018-06" db="EMBL/GenBank/DDBJ databases">
        <title>Extensive metabolic versatility and redundancy in microbially diverse, dynamic hydrothermal sediments.</title>
        <authorList>
            <person name="Dombrowski N."/>
            <person name="Teske A."/>
            <person name="Baker B.J."/>
        </authorList>
    </citation>
    <scope>NUCLEOTIDE SEQUENCE [LARGE SCALE GENOMIC DNA]</scope>
    <source>
        <strain evidence="9">B79_G16</strain>
    </source>
</reference>
<dbReference type="Pfam" id="PF17768">
    <property type="entry name" value="RecJ_OB"/>
    <property type="match status" value="1"/>
</dbReference>
<dbReference type="InterPro" id="IPR001667">
    <property type="entry name" value="DDH_dom"/>
</dbReference>
<dbReference type="InterPro" id="IPR038763">
    <property type="entry name" value="DHH_sf"/>
</dbReference>
<dbReference type="InterPro" id="IPR004610">
    <property type="entry name" value="RecJ"/>
</dbReference>
<dbReference type="GO" id="GO:0008409">
    <property type="term" value="F:5'-3' exonuclease activity"/>
    <property type="evidence" value="ECO:0007669"/>
    <property type="project" value="InterPro"/>
</dbReference>
<organism evidence="9 10">
    <name type="scientific">candidate division Kazan bacterium</name>
    <dbReference type="NCBI Taxonomy" id="2202143"/>
    <lineage>
        <taxon>Bacteria</taxon>
        <taxon>Bacteria division Kazan-3B-28</taxon>
    </lineage>
</organism>
<evidence type="ECO:0000256" key="1">
    <source>
        <dbReference type="ARBA" id="ARBA00005915"/>
    </source>
</evidence>
<accession>A0A420ZD76</accession>
<comment type="similarity">
    <text evidence="1">Belongs to the RecJ family.</text>
</comment>
<feature type="domain" description="DDH" evidence="6">
    <location>
        <begin position="85"/>
        <end position="229"/>
    </location>
</feature>
<proteinExistence type="inferred from homology"/>
<feature type="domain" description="DHHA1" evidence="7">
    <location>
        <begin position="345"/>
        <end position="438"/>
    </location>
</feature>
<evidence type="ECO:0000313" key="10">
    <source>
        <dbReference type="Proteomes" id="UP000281261"/>
    </source>
</evidence>
<dbReference type="Gene3D" id="3.10.310.30">
    <property type="match status" value="1"/>
</dbReference>
<evidence type="ECO:0000259" key="7">
    <source>
        <dbReference type="Pfam" id="PF02272"/>
    </source>
</evidence>
<dbReference type="GO" id="GO:0003676">
    <property type="term" value="F:nucleic acid binding"/>
    <property type="evidence" value="ECO:0007669"/>
    <property type="project" value="InterPro"/>
</dbReference>